<feature type="transmembrane region" description="Helical" evidence="12">
    <location>
        <begin position="31"/>
        <end position="63"/>
    </location>
</feature>
<dbReference type="PRINTS" id="PR00762">
    <property type="entry name" value="CLCHANNEL"/>
</dbReference>
<dbReference type="PROSITE" id="PS51371">
    <property type="entry name" value="CBS"/>
    <property type="match status" value="2"/>
</dbReference>
<dbReference type="AlphaFoldDB" id="A0A1S7SDX8"/>
<dbReference type="Gene3D" id="3.10.580.10">
    <property type="entry name" value="CBS-domain"/>
    <property type="match status" value="1"/>
</dbReference>
<dbReference type="InterPro" id="IPR001807">
    <property type="entry name" value="ClC"/>
</dbReference>
<keyword evidence="5" id="KW-0406">Ion transport</keyword>
<dbReference type="InterPro" id="IPR046342">
    <property type="entry name" value="CBS_dom_sf"/>
</dbReference>
<feature type="domain" description="CBS" evidence="13">
    <location>
        <begin position="529"/>
        <end position="587"/>
    </location>
</feature>
<evidence type="ECO:0000256" key="9">
    <source>
        <dbReference type="ARBA" id="ARBA00023303"/>
    </source>
</evidence>
<dbReference type="RefSeq" id="WP_080868019.1">
    <property type="nucleotide sequence ID" value="NZ_LT009733.1"/>
</dbReference>
<keyword evidence="2" id="KW-0813">Transport</keyword>
<keyword evidence="8" id="KW-0868">Chloride</keyword>
<comment type="subcellular location">
    <subcellularLocation>
        <location evidence="1">Membrane</location>
        <topology evidence="1">Multi-pass membrane protein</topology>
    </subcellularLocation>
</comment>
<evidence type="ECO:0000256" key="4">
    <source>
        <dbReference type="ARBA" id="ARBA00022989"/>
    </source>
</evidence>
<dbReference type="CDD" id="cd02205">
    <property type="entry name" value="CBS_pair_SF"/>
    <property type="match status" value="1"/>
</dbReference>
<dbReference type="InterPro" id="IPR000644">
    <property type="entry name" value="CBS_dom"/>
</dbReference>
<evidence type="ECO:0000256" key="12">
    <source>
        <dbReference type="SAM" id="Phobius"/>
    </source>
</evidence>
<organism evidence="14 15">
    <name type="scientific">Agrobacterium tumefaciens str. Kerr 14</name>
    <dbReference type="NCBI Taxonomy" id="1183424"/>
    <lineage>
        <taxon>Bacteria</taxon>
        <taxon>Pseudomonadati</taxon>
        <taxon>Pseudomonadota</taxon>
        <taxon>Alphaproteobacteria</taxon>
        <taxon>Hyphomicrobiales</taxon>
        <taxon>Rhizobiaceae</taxon>
        <taxon>Rhizobium/Agrobacterium group</taxon>
        <taxon>Agrobacterium</taxon>
        <taxon>Agrobacterium tumefaciens complex</taxon>
    </lineage>
</organism>
<keyword evidence="4 12" id="KW-1133">Transmembrane helix</keyword>
<evidence type="ECO:0000313" key="15">
    <source>
        <dbReference type="Proteomes" id="UP000191897"/>
    </source>
</evidence>
<keyword evidence="9" id="KW-0407">Ion channel</keyword>
<dbReference type="InterPro" id="IPR014743">
    <property type="entry name" value="Cl-channel_core"/>
</dbReference>
<protein>
    <submittedName>
        <fullName evidence="14">Chloride channel protein</fullName>
    </submittedName>
</protein>
<evidence type="ECO:0000256" key="7">
    <source>
        <dbReference type="ARBA" id="ARBA00023173"/>
    </source>
</evidence>
<feature type="transmembrane region" description="Helical" evidence="12">
    <location>
        <begin position="178"/>
        <end position="202"/>
    </location>
</feature>
<feature type="region of interest" description="Disordered" evidence="11">
    <location>
        <begin position="1"/>
        <end position="20"/>
    </location>
</feature>
<dbReference type="Proteomes" id="UP000191897">
    <property type="component" value="Unassembled WGS sequence"/>
</dbReference>
<dbReference type="InterPro" id="IPR050368">
    <property type="entry name" value="ClC-type_chloride_channel"/>
</dbReference>
<sequence length="609" mass="64779">MSQHQPGHRPHDFTGGLSRREAGDFTTDKRVLILVGMAIVVGTAGAFAAWCLVFLIALVTNVVWFGHIGIEPVSLAGLPRSPWILLAPPLGGLVIGLMARFGSEKIRGHGIPEAIEAILIGGSRMSPKVAVLKPLSSAISIGTGGPFGAEGPIIMTGGAIGSLFAQLFHMSAAERKTLLVAGASAGMTAIFGSPIAAVMLAVELLLFEWKPRSFIPVAVATCVSICWRPMLFGTGPLFPTHFQMALPWRGIFACAAIGIVSGLQSGLLTTLLYKIEDLFEELPIHWMWWPMLGGVVIGIGGLIEPRALGVGYDIIDGLLNNKLLASTVLTVLVVKSCIWLFALSSGTSGGVLAPLLIFGGATGWLIGLVMPGHDPGFWALLGMAAMMGGTMRAPLTGTFFAVEITGDISTLVPLLAATVVAYAVTVLLLRRSILTEKIARRGQHITREYGIDPFEFTRAGEIMIRDVDTLPATMTVTEACQLFESKQKTHRIYPVIDGTGMLVGIVSRGDVLNWQGDPDLGELTLAESVSDASVPVGHPEDTVGFIADVMLSTDAGRIPIVDPASGKLCGLIARKDLLRLRSSLRTSEFERRPFISRRVGDQVANGRQL</sequence>
<reference evidence="14 15" key="1">
    <citation type="submission" date="2016-01" db="EMBL/GenBank/DDBJ databases">
        <authorList>
            <person name="Oliw E.H."/>
        </authorList>
    </citation>
    <scope>NUCLEOTIDE SEQUENCE [LARGE SCALE GENOMIC DNA]</scope>
    <source>
        <strain evidence="14 15">Kerr 14</strain>
    </source>
</reference>
<dbReference type="Pfam" id="PF00571">
    <property type="entry name" value="CBS"/>
    <property type="match status" value="2"/>
</dbReference>
<name>A0A1S7SDX8_AGRTU</name>
<keyword evidence="7" id="KW-0869">Chloride channel</keyword>
<feature type="transmembrane region" description="Helical" evidence="12">
    <location>
        <begin position="285"/>
        <end position="303"/>
    </location>
</feature>
<evidence type="ECO:0000256" key="6">
    <source>
        <dbReference type="ARBA" id="ARBA00023136"/>
    </source>
</evidence>
<dbReference type="GO" id="GO:0034707">
    <property type="term" value="C:chloride channel complex"/>
    <property type="evidence" value="ECO:0007669"/>
    <property type="project" value="UniProtKB-KW"/>
</dbReference>
<dbReference type="Pfam" id="PF00654">
    <property type="entry name" value="Voltage_CLC"/>
    <property type="match status" value="1"/>
</dbReference>
<evidence type="ECO:0000259" key="13">
    <source>
        <dbReference type="PROSITE" id="PS51371"/>
    </source>
</evidence>
<evidence type="ECO:0000256" key="5">
    <source>
        <dbReference type="ARBA" id="ARBA00023065"/>
    </source>
</evidence>
<keyword evidence="6 12" id="KW-0472">Membrane</keyword>
<evidence type="ECO:0000256" key="10">
    <source>
        <dbReference type="PROSITE-ProRule" id="PRU00703"/>
    </source>
</evidence>
<dbReference type="PANTHER" id="PTHR43427">
    <property type="entry name" value="CHLORIDE CHANNEL PROTEIN CLC-E"/>
    <property type="match status" value="1"/>
</dbReference>
<dbReference type="PANTHER" id="PTHR43427:SF6">
    <property type="entry name" value="CHLORIDE CHANNEL PROTEIN CLC-E"/>
    <property type="match status" value="1"/>
</dbReference>
<feature type="transmembrane region" description="Helical" evidence="12">
    <location>
        <begin position="214"/>
        <end position="238"/>
    </location>
</feature>
<feature type="transmembrane region" description="Helical" evidence="12">
    <location>
        <begin position="377"/>
        <end position="402"/>
    </location>
</feature>
<dbReference type="CDD" id="cd00400">
    <property type="entry name" value="Voltage_gated_ClC"/>
    <property type="match status" value="1"/>
</dbReference>
<dbReference type="GO" id="GO:0005254">
    <property type="term" value="F:chloride channel activity"/>
    <property type="evidence" value="ECO:0007669"/>
    <property type="project" value="UniProtKB-KW"/>
</dbReference>
<keyword evidence="10" id="KW-0129">CBS domain</keyword>
<gene>
    <name evidence="14" type="ORF">AGR4C_pb20153</name>
</gene>
<keyword evidence="3 12" id="KW-0812">Transmembrane</keyword>
<evidence type="ECO:0000256" key="3">
    <source>
        <dbReference type="ARBA" id="ARBA00022692"/>
    </source>
</evidence>
<feature type="transmembrane region" description="Helical" evidence="12">
    <location>
        <begin position="408"/>
        <end position="429"/>
    </location>
</feature>
<feature type="transmembrane region" description="Helical" evidence="12">
    <location>
        <begin position="83"/>
        <end position="101"/>
    </location>
</feature>
<feature type="domain" description="CBS" evidence="13">
    <location>
        <begin position="463"/>
        <end position="523"/>
    </location>
</feature>
<dbReference type="EMBL" id="FBWC01000041">
    <property type="protein sequence ID" value="CUX67509.1"/>
    <property type="molecule type" value="Genomic_DNA"/>
</dbReference>
<evidence type="ECO:0000256" key="1">
    <source>
        <dbReference type="ARBA" id="ARBA00004141"/>
    </source>
</evidence>
<evidence type="ECO:0000256" key="8">
    <source>
        <dbReference type="ARBA" id="ARBA00023214"/>
    </source>
</evidence>
<dbReference type="SUPFAM" id="SSF81340">
    <property type="entry name" value="Clc chloride channel"/>
    <property type="match status" value="1"/>
</dbReference>
<dbReference type="SUPFAM" id="SSF54631">
    <property type="entry name" value="CBS-domain pair"/>
    <property type="match status" value="1"/>
</dbReference>
<evidence type="ECO:0000256" key="11">
    <source>
        <dbReference type="SAM" id="MobiDB-lite"/>
    </source>
</evidence>
<dbReference type="Gene3D" id="1.10.3080.10">
    <property type="entry name" value="Clc chloride channel"/>
    <property type="match status" value="1"/>
</dbReference>
<accession>A0A1S7SDX8</accession>
<proteinExistence type="predicted"/>
<feature type="transmembrane region" description="Helical" evidence="12">
    <location>
        <begin position="349"/>
        <end position="370"/>
    </location>
</feature>
<evidence type="ECO:0000256" key="2">
    <source>
        <dbReference type="ARBA" id="ARBA00022448"/>
    </source>
</evidence>
<feature type="transmembrane region" description="Helical" evidence="12">
    <location>
        <begin position="323"/>
        <end position="343"/>
    </location>
</feature>
<feature type="transmembrane region" description="Helical" evidence="12">
    <location>
        <begin position="250"/>
        <end position="273"/>
    </location>
</feature>
<dbReference type="SMART" id="SM00116">
    <property type="entry name" value="CBS"/>
    <property type="match status" value="2"/>
</dbReference>
<evidence type="ECO:0000313" key="14">
    <source>
        <dbReference type="EMBL" id="CUX67509.1"/>
    </source>
</evidence>